<dbReference type="AlphaFoldDB" id="A0A7W5BXZ3"/>
<dbReference type="Proteomes" id="UP000525987">
    <property type="component" value="Unassembled WGS sequence"/>
</dbReference>
<dbReference type="SUPFAM" id="SSF51182">
    <property type="entry name" value="RmlC-like cupins"/>
    <property type="match status" value="1"/>
</dbReference>
<dbReference type="Pfam" id="PF12833">
    <property type="entry name" value="HTH_18"/>
    <property type="match status" value="1"/>
</dbReference>
<dbReference type="Gene3D" id="2.60.120.10">
    <property type="entry name" value="Jelly Rolls"/>
    <property type="match status" value="1"/>
</dbReference>
<dbReference type="PANTHER" id="PTHR11019">
    <property type="entry name" value="HTH-TYPE TRANSCRIPTIONAL REGULATOR NIMR"/>
    <property type="match status" value="1"/>
</dbReference>
<dbReference type="GO" id="GO:0003700">
    <property type="term" value="F:DNA-binding transcription factor activity"/>
    <property type="evidence" value="ECO:0007669"/>
    <property type="project" value="InterPro"/>
</dbReference>
<comment type="caution">
    <text evidence="7">The sequence shown here is derived from an EMBL/GenBank/DDBJ whole genome shotgun (WGS) entry which is preliminary data.</text>
</comment>
<organism evidence="7 8">
    <name type="scientific">Halomonas organivorans</name>
    <dbReference type="NCBI Taxonomy" id="257772"/>
    <lineage>
        <taxon>Bacteria</taxon>
        <taxon>Pseudomonadati</taxon>
        <taxon>Pseudomonadota</taxon>
        <taxon>Gammaproteobacteria</taxon>
        <taxon>Oceanospirillales</taxon>
        <taxon>Halomonadaceae</taxon>
        <taxon>Halomonas</taxon>
    </lineage>
</organism>
<keyword evidence="2" id="KW-0805">Transcription regulation</keyword>
<name>A0A7W5BXZ3_9GAMM</name>
<dbReference type="CDD" id="cd06124">
    <property type="entry name" value="cupin_NimR-like_N"/>
    <property type="match status" value="1"/>
</dbReference>
<keyword evidence="4" id="KW-0804">Transcription</keyword>
<evidence type="ECO:0000256" key="1">
    <source>
        <dbReference type="ARBA" id="ARBA00022491"/>
    </source>
</evidence>
<dbReference type="PANTHER" id="PTHR11019:SF159">
    <property type="entry name" value="TRANSCRIPTIONAL REGULATOR-RELATED"/>
    <property type="match status" value="1"/>
</dbReference>
<feature type="region of interest" description="Disordered" evidence="5">
    <location>
        <begin position="247"/>
        <end position="276"/>
    </location>
</feature>
<dbReference type="SUPFAM" id="SSF46689">
    <property type="entry name" value="Homeodomain-like"/>
    <property type="match status" value="1"/>
</dbReference>
<reference evidence="7 8" key="1">
    <citation type="submission" date="2020-08" db="EMBL/GenBank/DDBJ databases">
        <title>Genomic Encyclopedia of Type Strains, Phase III (KMG-III): the genomes of soil and plant-associated and newly described type strains.</title>
        <authorList>
            <person name="Whitman W."/>
        </authorList>
    </citation>
    <scope>NUCLEOTIDE SEQUENCE [LARGE SCALE GENOMIC DNA]</scope>
    <source>
        <strain evidence="7 8">CECT 5995</strain>
    </source>
</reference>
<dbReference type="InterPro" id="IPR020449">
    <property type="entry name" value="Tscrpt_reg_AraC-type_HTH"/>
</dbReference>
<evidence type="ECO:0000313" key="8">
    <source>
        <dbReference type="Proteomes" id="UP000525987"/>
    </source>
</evidence>
<feature type="domain" description="HTH araC/xylS-type" evidence="6">
    <location>
        <begin position="177"/>
        <end position="254"/>
    </location>
</feature>
<dbReference type="EMBL" id="JACHXM010000007">
    <property type="protein sequence ID" value="MBB3141082.1"/>
    <property type="molecule type" value="Genomic_DNA"/>
</dbReference>
<keyword evidence="3 7" id="KW-0238">DNA-binding</keyword>
<dbReference type="PRINTS" id="PR00032">
    <property type="entry name" value="HTHARAC"/>
</dbReference>
<dbReference type="InterPro" id="IPR018060">
    <property type="entry name" value="HTH_AraC"/>
</dbReference>
<keyword evidence="7" id="KW-0413">Isomerase</keyword>
<dbReference type="Gene3D" id="1.10.10.60">
    <property type="entry name" value="Homeodomain-like"/>
    <property type="match status" value="1"/>
</dbReference>
<keyword evidence="8" id="KW-1185">Reference proteome</keyword>
<dbReference type="FunFam" id="1.10.10.60:FF:000132">
    <property type="entry name" value="AraC family transcriptional regulator"/>
    <property type="match status" value="1"/>
</dbReference>
<dbReference type="RefSeq" id="WP_183387463.1">
    <property type="nucleotide sequence ID" value="NZ_JACHXM010000007.1"/>
</dbReference>
<gene>
    <name evidence="7" type="ORF">FHR96_001956</name>
</gene>
<evidence type="ECO:0000256" key="3">
    <source>
        <dbReference type="ARBA" id="ARBA00023125"/>
    </source>
</evidence>
<dbReference type="PROSITE" id="PS01124">
    <property type="entry name" value="HTH_ARAC_FAMILY_2"/>
    <property type="match status" value="1"/>
</dbReference>
<dbReference type="InterPro" id="IPR014710">
    <property type="entry name" value="RmlC-like_jellyroll"/>
</dbReference>
<dbReference type="GO" id="GO:0016853">
    <property type="term" value="F:isomerase activity"/>
    <property type="evidence" value="ECO:0007669"/>
    <property type="project" value="UniProtKB-KW"/>
</dbReference>
<dbReference type="GO" id="GO:0043565">
    <property type="term" value="F:sequence-specific DNA binding"/>
    <property type="evidence" value="ECO:0007669"/>
    <property type="project" value="InterPro"/>
</dbReference>
<evidence type="ECO:0000256" key="2">
    <source>
        <dbReference type="ARBA" id="ARBA00023015"/>
    </source>
</evidence>
<sequence>MRNVSLADVDDIAREVLAIGTDYPPGTLLDTHRHRRAQFLYGMTGLMEVGTEDGAWVVPPYAGVWIPAGKPHRVKMLGVSTRSLYIEPAAAPRPGALCEVLLVTPLLHQLLLASAEIPARYDEAGRDGTLLRLALHELRQCAPLPLYAPLPRDPALARLCTTFLQCPDLRSSPAQWAGRLNRSHRTFTRFFKHQTGLSFSAWRQQACLLAALPQLSAGVPVTRVALALGYASPSAFATMFRRTLGESPSSFAERARAADGRGTDNQRSLSGPPAGR</sequence>
<evidence type="ECO:0000256" key="4">
    <source>
        <dbReference type="ARBA" id="ARBA00023163"/>
    </source>
</evidence>
<evidence type="ECO:0000259" key="6">
    <source>
        <dbReference type="PROSITE" id="PS01124"/>
    </source>
</evidence>
<keyword evidence="1" id="KW-0678">Repressor</keyword>
<dbReference type="SMART" id="SM00342">
    <property type="entry name" value="HTH_ARAC"/>
    <property type="match status" value="1"/>
</dbReference>
<accession>A0A7W5BXZ3</accession>
<evidence type="ECO:0000256" key="5">
    <source>
        <dbReference type="SAM" id="MobiDB-lite"/>
    </source>
</evidence>
<dbReference type="InterPro" id="IPR009057">
    <property type="entry name" value="Homeodomain-like_sf"/>
</dbReference>
<evidence type="ECO:0000313" key="7">
    <source>
        <dbReference type="EMBL" id="MBB3141082.1"/>
    </source>
</evidence>
<proteinExistence type="predicted"/>
<protein>
    <submittedName>
        <fullName evidence="7">AraC-like DNA-binding protein/mannose-6-phosphate isomerase-like protein (Cupin superfamily)</fullName>
    </submittedName>
</protein>
<feature type="compositionally biased region" description="Basic and acidic residues" evidence="5">
    <location>
        <begin position="253"/>
        <end position="264"/>
    </location>
</feature>
<dbReference type="InterPro" id="IPR011051">
    <property type="entry name" value="RmlC_Cupin_sf"/>
</dbReference>